<proteinExistence type="predicted"/>
<dbReference type="EMBL" id="CP066802">
    <property type="protein sequence ID" value="QQM67706.1"/>
    <property type="molecule type" value="Genomic_DNA"/>
</dbReference>
<gene>
    <name evidence="3" type="ORF">JG540_02160</name>
</gene>
<dbReference type="KEGG" id="awe:JG540_02160"/>
<keyword evidence="2" id="KW-0472">Membrane</keyword>
<organism evidence="3 4">
    <name type="scientific">Actinomyces weissii</name>
    <dbReference type="NCBI Taxonomy" id="675090"/>
    <lineage>
        <taxon>Bacteria</taxon>
        <taxon>Bacillati</taxon>
        <taxon>Actinomycetota</taxon>
        <taxon>Actinomycetes</taxon>
        <taxon>Actinomycetales</taxon>
        <taxon>Actinomycetaceae</taxon>
        <taxon>Actinomyces</taxon>
    </lineage>
</organism>
<dbReference type="AlphaFoldDB" id="A0A7T7MA32"/>
<reference evidence="3 4" key="1">
    <citation type="submission" date="2020-12" db="EMBL/GenBank/DDBJ databases">
        <authorList>
            <person name="Zhou J."/>
        </authorList>
    </citation>
    <scope>NUCLEOTIDE SEQUENCE [LARGE SCALE GENOMIC DNA]</scope>
    <source>
        <strain evidence="3 4">CCUG 61299</strain>
    </source>
</reference>
<evidence type="ECO:0000256" key="2">
    <source>
        <dbReference type="SAM" id="Phobius"/>
    </source>
</evidence>
<feature type="transmembrane region" description="Helical" evidence="2">
    <location>
        <begin position="268"/>
        <end position="288"/>
    </location>
</feature>
<name>A0A7T7MA32_9ACTO</name>
<protein>
    <submittedName>
        <fullName evidence="3">Uncharacterized protein</fullName>
    </submittedName>
</protein>
<evidence type="ECO:0000256" key="1">
    <source>
        <dbReference type="SAM" id="MobiDB-lite"/>
    </source>
</evidence>
<evidence type="ECO:0000313" key="4">
    <source>
        <dbReference type="Proteomes" id="UP000595895"/>
    </source>
</evidence>
<feature type="compositionally biased region" description="Gly residues" evidence="1">
    <location>
        <begin position="235"/>
        <end position="251"/>
    </location>
</feature>
<dbReference type="Proteomes" id="UP000595895">
    <property type="component" value="Chromosome"/>
</dbReference>
<keyword evidence="4" id="KW-1185">Reference proteome</keyword>
<feature type="region of interest" description="Disordered" evidence="1">
    <location>
        <begin position="224"/>
        <end position="253"/>
    </location>
</feature>
<dbReference type="InterPro" id="IPR006311">
    <property type="entry name" value="TAT_signal"/>
</dbReference>
<keyword evidence="2" id="KW-1133">Transmembrane helix</keyword>
<evidence type="ECO:0000313" key="3">
    <source>
        <dbReference type="EMBL" id="QQM67706.1"/>
    </source>
</evidence>
<keyword evidence="2" id="KW-0812">Transmembrane</keyword>
<dbReference type="PROSITE" id="PS51318">
    <property type="entry name" value="TAT"/>
    <property type="match status" value="1"/>
</dbReference>
<accession>A0A7T7MA32</accession>
<sequence length="300" mass="30847">MTTWFRRLALQDDCFSVSVVLRRLLGALGAAASAGALLCGATALPVAQAAQPAAGGLEDCPADTFCVDGVARQVVDRVPDLSLGEGQPGAFALVPGDSLRPAFAVQNLGSQPVAVVVRMDWRNDRCTGQSFAQDPHLSGLPHPGGQTRFYSPGMRAAVEYGGSRLTAESLRCTGSTQTSQITMSPGERLDFQGLVDFPFDSNLNDTQRERVWLGFSIQVAAQDLDPAPGAPAGPGQTGSGSSQGSGAGWLGRPGAPGRPGLAVTGVDLLGVGVGVGGLLLLGGLLLAWRRRRGGQEGSGQ</sequence>
<dbReference type="RefSeq" id="WP_200276600.1">
    <property type="nucleotide sequence ID" value="NZ_CP066802.1"/>
</dbReference>